<reference evidence="1" key="1">
    <citation type="submission" date="2021-09" db="EMBL/GenBank/DDBJ databases">
        <title>Isolation and characterization of 3-chlorobenzoate degrading bacteria from soils in Shizuoka.</title>
        <authorList>
            <person name="Ifat A."/>
            <person name="Ogawa N."/>
            <person name="Kimbara K."/>
            <person name="Moriuchi R."/>
            <person name="Dohra H."/>
            <person name="Shintani M."/>
        </authorList>
    </citation>
    <scope>NUCLEOTIDE SEQUENCE</scope>
    <source>
        <strain evidence="1">19CS2-2</strain>
    </source>
</reference>
<name>A0ACB5QRF3_9BURK</name>
<protein>
    <submittedName>
        <fullName evidence="1">Uncharacterized protein</fullName>
    </submittedName>
</protein>
<keyword evidence="2" id="KW-1185">Reference proteome</keyword>
<dbReference type="EMBL" id="BPUR01000006">
    <property type="protein sequence ID" value="GJH17699.1"/>
    <property type="molecule type" value="Genomic_DNA"/>
</dbReference>
<organism evidence="1 2">
    <name type="scientific">Caballeronia novacaledonica</name>
    <dbReference type="NCBI Taxonomy" id="1544861"/>
    <lineage>
        <taxon>Bacteria</taxon>
        <taxon>Pseudomonadati</taxon>
        <taxon>Pseudomonadota</taxon>
        <taxon>Betaproteobacteria</taxon>
        <taxon>Burkholderiales</taxon>
        <taxon>Burkholderiaceae</taxon>
        <taxon>Caballeronia</taxon>
    </lineage>
</organism>
<evidence type="ECO:0000313" key="1">
    <source>
        <dbReference type="EMBL" id="GJH17699.1"/>
    </source>
</evidence>
<proteinExistence type="predicted"/>
<gene>
    <name evidence="1" type="ORF">CBA19CS22_14175</name>
</gene>
<sequence length="700" mass="78229">MSMPKELLEFDQAVHGYRDGHRQLYGSTMLDLASADTMTLASDLLISRSLKNNESYLTGYPLKGAHKYVFARTWPAPEMSRPGCVWTHSLIIDYLTVSKIDDARAILSMFKRPTIATLSDYGSPINFSEKQSTLEQAISEEIALEVVHCLYAAVRPQKSRVIFANRSTVDNTSIALSIWSQMPPRLRRAAAFCTGDSASTVPSDSDIAIGFSSLPTEHTLCDLQYFSDARSGGMRLLAKDLTRRFMTPLRQFLRRYSVDVKDPLGAIRPLAEFFDSLRLARDPQDFRAIAATVGEAFPTRIDARSFKQDLLLGRFFDRSDALMLRMNCVFGTLQAVESAELPMVVPEGSEVSELSNLLARTPQALPSVLKFYSSDVVGDLVRLSLAEAASQVPASTVSFLGFEDDEALAVARLWPSVLHERNFWLTHRDVRRQLIDASGLDSRAVSRFIDVFWEELNEEDFRLCLVKDHEVTVSAIGERWRADDPATEVSTRAIRSLAAYDGLLSRAVRVAGWLPRVLWKQIGIQLASAVCGPEDDAVWATILARSNVQRLGRDESALACVFFIWSLSSAPATSMQLINASFDLLYDIAWNGQLVPIEQEVLEKGLPRDGVSSWDYCRRLARALVRRVITGEGWELEVLSLDLSALTIGGVIREIESRSDALDLLRSLEDSLDRVSGAERRWSKALKTAIKQRTSLWSLW</sequence>
<accession>A0ACB5QRF3</accession>
<dbReference type="Proteomes" id="UP001055013">
    <property type="component" value="Unassembled WGS sequence"/>
</dbReference>
<evidence type="ECO:0000313" key="2">
    <source>
        <dbReference type="Proteomes" id="UP001055013"/>
    </source>
</evidence>
<comment type="caution">
    <text evidence="1">The sequence shown here is derived from an EMBL/GenBank/DDBJ whole genome shotgun (WGS) entry which is preliminary data.</text>
</comment>